<accession>A0A0V0H2X3</accession>
<sequence length="62" mass="7064">MSIKISPDSILCRIFEGKSQDTFIVTFSNIQFNNHFSILSSLPVELRKKKSLLCISVCLYIP</sequence>
<proteinExistence type="predicted"/>
<reference evidence="1" key="1">
    <citation type="submission" date="2015-12" db="EMBL/GenBank/DDBJ databases">
        <title>Gene expression during late stages of embryo sac development: a critical building block for successful pollen-pistil interactions.</title>
        <authorList>
            <person name="Liu Y."/>
            <person name="Joly V."/>
            <person name="Sabar M."/>
            <person name="Matton D.P."/>
        </authorList>
    </citation>
    <scope>NUCLEOTIDE SEQUENCE</scope>
</reference>
<evidence type="ECO:0000313" key="1">
    <source>
        <dbReference type="EMBL" id="JAP14732.1"/>
    </source>
</evidence>
<dbReference type="AlphaFoldDB" id="A0A0V0H2X3"/>
<organism evidence="1">
    <name type="scientific">Solanum chacoense</name>
    <name type="common">Chaco potato</name>
    <dbReference type="NCBI Taxonomy" id="4108"/>
    <lineage>
        <taxon>Eukaryota</taxon>
        <taxon>Viridiplantae</taxon>
        <taxon>Streptophyta</taxon>
        <taxon>Embryophyta</taxon>
        <taxon>Tracheophyta</taxon>
        <taxon>Spermatophyta</taxon>
        <taxon>Magnoliopsida</taxon>
        <taxon>eudicotyledons</taxon>
        <taxon>Gunneridae</taxon>
        <taxon>Pentapetalae</taxon>
        <taxon>asterids</taxon>
        <taxon>lamiids</taxon>
        <taxon>Solanales</taxon>
        <taxon>Solanaceae</taxon>
        <taxon>Solanoideae</taxon>
        <taxon>Solaneae</taxon>
        <taxon>Solanum</taxon>
    </lineage>
</organism>
<protein>
    <submittedName>
        <fullName evidence="1">Putative ovule protein</fullName>
    </submittedName>
</protein>
<dbReference type="EMBL" id="GEDG01026158">
    <property type="protein sequence ID" value="JAP14732.1"/>
    <property type="molecule type" value="Transcribed_RNA"/>
</dbReference>
<name>A0A0V0H2X3_SOLCH</name>